<dbReference type="InterPro" id="IPR050400">
    <property type="entry name" value="Bact_Cytoskel_RodZ"/>
</dbReference>
<feature type="region of interest" description="Disordered" evidence="1">
    <location>
        <begin position="1"/>
        <end position="24"/>
    </location>
</feature>
<accession>A0A060H4E1</accession>
<dbReference type="InterPro" id="IPR025194">
    <property type="entry name" value="RodZ-like_C"/>
</dbReference>
<dbReference type="PATRIC" id="fig|155920.8.peg.1919"/>
<proteinExistence type="predicted"/>
<dbReference type="InterPro" id="IPR010982">
    <property type="entry name" value="Lambda_DNA-bd_dom_sf"/>
</dbReference>
<dbReference type="AlphaFoldDB" id="A0A060H4E1"/>
<sequence length="288" mass="31230">MISDFDPNPSEHDSNPDPFEHAKGCGQRLRDARMAVGLTVEDVATSLRMPIQIVRSLEEENWQRLGAPVFVRGQLRGYARFLNIDLDPLLEQAFSAEIEPAELVSYAHMQRGRHLLESVTRKAMYVVITGVLAVPVWYAMRSSFEPRVPRTASLEVVPEQSKSEALGGTSPDSGGSSDSTAPFIASIAPVPRNNAMPSEQGGGLTLSFKGDSWIEVVAPDGSPIEKALIPAGQVRHYVLGQVGRVVLGNAVAVEVQESGNIVDLTRYRRANVARFAVSSDGSVMPVPR</sequence>
<dbReference type="PANTHER" id="PTHR34475">
    <property type="match status" value="1"/>
</dbReference>
<protein>
    <submittedName>
        <fullName evidence="3">Membrane protein</fullName>
    </submittedName>
</protein>
<dbReference type="HOGENOM" id="CLU_047530_3_0_6"/>
<feature type="domain" description="Cytoskeleton protein RodZ-like C-terminal" evidence="2">
    <location>
        <begin position="205"/>
        <end position="275"/>
    </location>
</feature>
<name>A0A060H4E1_XYLFS</name>
<evidence type="ECO:0000259" key="2">
    <source>
        <dbReference type="Pfam" id="PF13464"/>
    </source>
</evidence>
<gene>
    <name evidence="3" type="ORF">D934_08260</name>
</gene>
<dbReference type="RefSeq" id="WP_011098187.1">
    <property type="nucleotide sequence ID" value="NZ_CP006696.1"/>
</dbReference>
<feature type="compositionally biased region" description="Basic and acidic residues" evidence="1">
    <location>
        <begin position="9"/>
        <end position="24"/>
    </location>
</feature>
<feature type="region of interest" description="Disordered" evidence="1">
    <location>
        <begin position="151"/>
        <end position="183"/>
    </location>
</feature>
<dbReference type="Gene3D" id="1.10.260.40">
    <property type="entry name" value="lambda repressor-like DNA-binding domains"/>
    <property type="match status" value="1"/>
</dbReference>
<dbReference type="GO" id="GO:0003677">
    <property type="term" value="F:DNA binding"/>
    <property type="evidence" value="ECO:0007669"/>
    <property type="project" value="InterPro"/>
</dbReference>
<dbReference type="Proteomes" id="UP000027215">
    <property type="component" value="Chromosome"/>
</dbReference>
<evidence type="ECO:0000313" key="4">
    <source>
        <dbReference type="Proteomes" id="UP000027215"/>
    </source>
</evidence>
<evidence type="ECO:0000256" key="1">
    <source>
        <dbReference type="SAM" id="MobiDB-lite"/>
    </source>
</evidence>
<reference evidence="3 4" key="1">
    <citation type="submission" date="2013-08" db="EMBL/GenBank/DDBJ databases">
        <authorList>
            <person name="Stouthamer R."/>
            <person name="Nunney L."/>
        </authorList>
    </citation>
    <scope>NUCLEOTIDE SEQUENCE [LARGE SCALE GENOMIC DNA]</scope>
    <source>
        <strain evidence="4">ann-1</strain>
    </source>
</reference>
<feature type="compositionally biased region" description="Low complexity" evidence="1">
    <location>
        <begin position="167"/>
        <end position="180"/>
    </location>
</feature>
<dbReference type="PANTHER" id="PTHR34475:SF1">
    <property type="entry name" value="CYTOSKELETON PROTEIN RODZ"/>
    <property type="match status" value="1"/>
</dbReference>
<organism evidence="3 4">
    <name type="scientific">Xylella fastidiosa subsp. sandyi Ann-1</name>
    <dbReference type="NCBI Taxonomy" id="155920"/>
    <lineage>
        <taxon>Bacteria</taxon>
        <taxon>Pseudomonadati</taxon>
        <taxon>Pseudomonadota</taxon>
        <taxon>Gammaproteobacteria</taxon>
        <taxon>Lysobacterales</taxon>
        <taxon>Lysobacteraceae</taxon>
        <taxon>Xylella</taxon>
    </lineage>
</organism>
<evidence type="ECO:0000313" key="3">
    <source>
        <dbReference type="EMBL" id="AIC10190.1"/>
    </source>
</evidence>
<dbReference type="EMBL" id="CP006696">
    <property type="protein sequence ID" value="AIC10190.1"/>
    <property type="molecule type" value="Genomic_DNA"/>
</dbReference>
<dbReference type="Pfam" id="PF13413">
    <property type="entry name" value="HTH_25"/>
    <property type="match status" value="1"/>
</dbReference>
<dbReference type="Pfam" id="PF13464">
    <property type="entry name" value="RodZ_C"/>
    <property type="match status" value="1"/>
</dbReference>
<dbReference type="KEGG" id="xfs:D934_08260"/>